<accession>A0A8D0Q755</accession>
<organism evidence="1 2">
    <name type="scientific">Sus scrofa</name>
    <name type="common">Pig</name>
    <dbReference type="NCBI Taxonomy" id="9823"/>
    <lineage>
        <taxon>Eukaryota</taxon>
        <taxon>Metazoa</taxon>
        <taxon>Chordata</taxon>
        <taxon>Craniata</taxon>
        <taxon>Vertebrata</taxon>
        <taxon>Euteleostomi</taxon>
        <taxon>Mammalia</taxon>
        <taxon>Eutheria</taxon>
        <taxon>Laurasiatheria</taxon>
        <taxon>Artiodactyla</taxon>
        <taxon>Suina</taxon>
        <taxon>Suidae</taxon>
        <taxon>Sus</taxon>
    </lineage>
</organism>
<sequence length="75" mass="9050">MFTAALFTTAKTWKQPKCPLTEERIKKMWYIYTMDYYSAIKKNEIMPYAATWMYLEIIILSEARQRQTSHDITNM</sequence>
<evidence type="ECO:0000313" key="2">
    <source>
        <dbReference type="Proteomes" id="UP000694726"/>
    </source>
</evidence>
<dbReference type="Ensembl" id="ENSSSCT00015106360.1">
    <property type="protein sequence ID" value="ENSSSCP00015044740.1"/>
    <property type="gene ID" value="ENSSSCG00015078571.1"/>
</dbReference>
<reference evidence="1" key="1">
    <citation type="submission" date="2025-08" db="UniProtKB">
        <authorList>
            <consortium name="Ensembl"/>
        </authorList>
    </citation>
    <scope>IDENTIFICATION</scope>
</reference>
<evidence type="ECO:0008006" key="3">
    <source>
        <dbReference type="Google" id="ProtNLM"/>
    </source>
</evidence>
<protein>
    <recommendedName>
        <fullName evidence="3">DUF1725 domain-containing protein</fullName>
    </recommendedName>
</protein>
<evidence type="ECO:0000313" key="1">
    <source>
        <dbReference type="Ensembl" id="ENSSSCP00015044740.1"/>
    </source>
</evidence>
<name>A0A8D0Q755_PIG</name>
<dbReference type="AlphaFoldDB" id="A0A8D0Q755"/>
<dbReference type="Proteomes" id="UP000694726">
    <property type="component" value="Unplaced"/>
</dbReference>
<proteinExistence type="predicted"/>